<accession>A0A7D5XQ13</accession>
<dbReference type="InterPro" id="IPR050625">
    <property type="entry name" value="ParA/MinD_ATPase"/>
</dbReference>
<dbReference type="InterPro" id="IPR027417">
    <property type="entry name" value="P-loop_NTPase"/>
</dbReference>
<dbReference type="KEGG" id="flt:Sv326_0892"/>
<dbReference type="EMBL" id="CP058998">
    <property type="protein sequence ID" value="QLJ53067.1"/>
    <property type="molecule type" value="Genomic_DNA"/>
</dbReference>
<evidence type="ECO:0000313" key="3">
    <source>
        <dbReference type="Proteomes" id="UP000510821"/>
    </source>
</evidence>
<evidence type="ECO:0000259" key="1">
    <source>
        <dbReference type="Pfam" id="PF01656"/>
    </source>
</evidence>
<feature type="domain" description="CobQ/CobB/MinD/ParA nucleotide binding" evidence="1">
    <location>
        <begin position="3"/>
        <end position="207"/>
    </location>
</feature>
<dbReference type="PANTHER" id="PTHR43384">
    <property type="entry name" value="SEPTUM SITE-DETERMINING PROTEIN MIND HOMOLOG, CHLOROPLASTIC-RELATED"/>
    <property type="match status" value="1"/>
</dbReference>
<organism evidence="2 3">
    <name type="scientific">Fermentimicrarchaeum limneticum</name>
    <dbReference type="NCBI Taxonomy" id="2795018"/>
    <lineage>
        <taxon>Archaea</taxon>
        <taxon>Candidatus Micrarchaeota</taxon>
        <taxon>Candidatus Fermentimicrarchaeales</taxon>
        <taxon>Candidatus Fermentimicrarchaeaceae</taxon>
        <taxon>Candidatus Fermentimicrarchaeum</taxon>
    </lineage>
</organism>
<dbReference type="GO" id="GO:0051782">
    <property type="term" value="P:negative regulation of cell division"/>
    <property type="evidence" value="ECO:0007669"/>
    <property type="project" value="TreeGrafter"/>
</dbReference>
<proteinExistence type="predicted"/>
<dbReference type="GO" id="GO:0016887">
    <property type="term" value="F:ATP hydrolysis activity"/>
    <property type="evidence" value="ECO:0007669"/>
    <property type="project" value="TreeGrafter"/>
</dbReference>
<dbReference type="Pfam" id="PF01656">
    <property type="entry name" value="CbiA"/>
    <property type="match status" value="1"/>
</dbReference>
<name>A0A7D5XQ13_FERL1</name>
<dbReference type="SUPFAM" id="SSF52540">
    <property type="entry name" value="P-loop containing nucleoside triphosphate hydrolases"/>
    <property type="match status" value="1"/>
</dbReference>
<evidence type="ECO:0000313" key="2">
    <source>
        <dbReference type="EMBL" id="QLJ53067.1"/>
    </source>
</evidence>
<sequence length="246" mass="26823">MIITIASGKGGVGKSNLVANLGLCLSDFGVDTLIFDGNLSNGDLSCILGPPFPERTIQDVFSDNVSFSDAVFTHPAGVKMVASSLSMDDIDALSPRNLWRVRTQLSRAADIVLVDAPGTLGSNTLEALRIADRVILITTPEITSFSNTLKTKMVAEKNGIEIFGTVLNKVRKNEKGVRRIAKEWLETPLLCSLPYDNNVIKSSEYGRAVLRHKPRSPYSVGIRKFGAKLANVTYKAARKKSKRKRS</sequence>
<dbReference type="AlphaFoldDB" id="A0A7D5XQ13"/>
<dbReference type="InterPro" id="IPR002586">
    <property type="entry name" value="CobQ/CobB/MinD/ParA_Nub-bd_dom"/>
</dbReference>
<reference evidence="3" key="1">
    <citation type="submission" date="2020-07" db="EMBL/GenBank/DDBJ databases">
        <title>Metabolic diversity and evolutionary history of the archaeal phylum ###Micrarchaeota### uncovered from a freshwater lake metagenome.</title>
        <authorList>
            <person name="Kadnikov V.V."/>
            <person name="Savvichev A.S."/>
            <person name="Mardanov A.V."/>
            <person name="Beletsky A.V."/>
            <person name="Chupakov A.V."/>
            <person name="Kokryatskaya N.M."/>
            <person name="Pimenov N.V."/>
            <person name="Ravin N.V."/>
        </authorList>
    </citation>
    <scope>NUCLEOTIDE SEQUENCE [LARGE SCALE GENOMIC DNA]</scope>
</reference>
<protein>
    <submittedName>
        <fullName evidence="2">Septum site-determining protein MinD</fullName>
    </submittedName>
</protein>
<dbReference type="PANTHER" id="PTHR43384:SF10">
    <property type="entry name" value="ATPASE INVOLVED IN CHROMOSOME PARTITIONING, PARA_MIND FAMILY"/>
    <property type="match status" value="1"/>
</dbReference>
<dbReference type="Proteomes" id="UP000510821">
    <property type="component" value="Chromosome"/>
</dbReference>
<dbReference type="GO" id="GO:0005524">
    <property type="term" value="F:ATP binding"/>
    <property type="evidence" value="ECO:0007669"/>
    <property type="project" value="TreeGrafter"/>
</dbReference>
<dbReference type="GO" id="GO:0005829">
    <property type="term" value="C:cytosol"/>
    <property type="evidence" value="ECO:0007669"/>
    <property type="project" value="TreeGrafter"/>
</dbReference>
<dbReference type="Gene3D" id="3.40.50.300">
    <property type="entry name" value="P-loop containing nucleotide triphosphate hydrolases"/>
    <property type="match status" value="1"/>
</dbReference>
<gene>
    <name evidence="2" type="ORF">Sv326_0892</name>
</gene>
<dbReference type="GO" id="GO:0009898">
    <property type="term" value="C:cytoplasmic side of plasma membrane"/>
    <property type="evidence" value="ECO:0007669"/>
    <property type="project" value="TreeGrafter"/>
</dbReference>